<evidence type="ECO:0000313" key="10">
    <source>
        <dbReference type="EMBL" id="ABQ13345.1"/>
    </source>
</evidence>
<keyword evidence="6 9" id="KW-0560">Oxidoreductase</keyword>
<organism evidence="10 11">
    <name type="scientific">Dichelobacter nodosus (strain VCS1703A)</name>
    <dbReference type="NCBI Taxonomy" id="246195"/>
    <lineage>
        <taxon>Bacteria</taxon>
        <taxon>Pseudomonadati</taxon>
        <taxon>Pseudomonadota</taxon>
        <taxon>Gammaproteobacteria</taxon>
        <taxon>Cardiobacteriales</taxon>
        <taxon>Cardiobacteriaceae</taxon>
        <taxon>Dichelobacter</taxon>
    </lineage>
</organism>
<dbReference type="GO" id="GO:0035999">
    <property type="term" value="P:tetrahydrofolate interconversion"/>
    <property type="evidence" value="ECO:0007669"/>
    <property type="project" value="UniProtKB-UniPathway"/>
</dbReference>
<dbReference type="KEGG" id="dno:DNO_1022"/>
<dbReference type="GO" id="GO:0106312">
    <property type="term" value="F:methylenetetrahydrofolate reductase (NADH) activity"/>
    <property type="evidence" value="ECO:0007669"/>
    <property type="project" value="UniProtKB-EC"/>
</dbReference>
<evidence type="ECO:0000313" key="11">
    <source>
        <dbReference type="Proteomes" id="UP000000248"/>
    </source>
</evidence>
<dbReference type="SUPFAM" id="SSF51730">
    <property type="entry name" value="FAD-linked oxidoreductase"/>
    <property type="match status" value="1"/>
</dbReference>
<evidence type="ECO:0000256" key="7">
    <source>
        <dbReference type="ARBA" id="ARBA00034478"/>
    </source>
</evidence>
<comment type="pathway">
    <text evidence="7">Amino-acid biosynthesis; L-methionine biosynthesis via de novo pathway.</text>
</comment>
<dbReference type="OrthoDB" id="9812555at2"/>
<comment type="cofactor">
    <cofactor evidence="1 9">
        <name>FAD</name>
        <dbReference type="ChEBI" id="CHEBI:57692"/>
    </cofactor>
</comment>
<evidence type="ECO:0000256" key="1">
    <source>
        <dbReference type="ARBA" id="ARBA00001974"/>
    </source>
</evidence>
<dbReference type="RefSeq" id="WP_012031334.1">
    <property type="nucleotide sequence ID" value="NC_009446.1"/>
</dbReference>
<comment type="similarity">
    <text evidence="3 9">Belongs to the methylenetetrahydrofolate reductase family.</text>
</comment>
<dbReference type="GO" id="GO:0009086">
    <property type="term" value="P:methionine biosynthetic process"/>
    <property type="evidence" value="ECO:0007669"/>
    <property type="project" value="TreeGrafter"/>
</dbReference>
<gene>
    <name evidence="10" type="ordered locus">DNO_1022</name>
</gene>
<dbReference type="EMBL" id="CP000513">
    <property type="protein sequence ID" value="ABQ13345.1"/>
    <property type="molecule type" value="Genomic_DNA"/>
</dbReference>
<dbReference type="PANTHER" id="PTHR45754:SF3">
    <property type="entry name" value="METHYLENETETRAHYDROFOLATE REDUCTASE (NADPH)"/>
    <property type="match status" value="1"/>
</dbReference>
<dbReference type="InterPro" id="IPR029041">
    <property type="entry name" value="FAD-linked_oxidoreductase-like"/>
</dbReference>
<comment type="pathway">
    <text evidence="2 9">One-carbon metabolism; tetrahydrofolate interconversion.</text>
</comment>
<keyword evidence="11" id="KW-1185">Reference proteome</keyword>
<keyword evidence="5 9" id="KW-0274">FAD</keyword>
<dbReference type="Proteomes" id="UP000000248">
    <property type="component" value="Chromosome"/>
</dbReference>
<keyword evidence="4 9" id="KW-0285">Flavoprotein</keyword>
<comment type="catalytic activity">
    <reaction evidence="8">
        <text>(6S)-5-methyl-5,6,7,8-tetrahydrofolate + NAD(+) = (6R)-5,10-methylene-5,6,7,8-tetrahydrofolate + NADH + H(+)</text>
        <dbReference type="Rhea" id="RHEA:19821"/>
        <dbReference type="ChEBI" id="CHEBI:15378"/>
        <dbReference type="ChEBI" id="CHEBI:15636"/>
        <dbReference type="ChEBI" id="CHEBI:18608"/>
        <dbReference type="ChEBI" id="CHEBI:57540"/>
        <dbReference type="ChEBI" id="CHEBI:57945"/>
        <dbReference type="EC" id="1.5.1.54"/>
    </reaction>
    <physiologicalReaction direction="right-to-left" evidence="8">
        <dbReference type="Rhea" id="RHEA:19823"/>
    </physiologicalReaction>
</comment>
<dbReference type="AlphaFoldDB" id="A5EXW9"/>
<evidence type="ECO:0000256" key="9">
    <source>
        <dbReference type="RuleBase" id="RU003862"/>
    </source>
</evidence>
<sequence length="288" mass="31993">MSDAAFKNLLAGYSLEVTPKFAESIANFTAYFAKETAAYVTFLPNSDFLSTIRATVLLQQNGLRTVPHIAARSLHSEAELEQGLAQLYDAGVRDLLLIAGSIDQPRGPWASTLALLASGIIQNYQWHSIGFAAHPEGHPRIGADELLYTLQQKQAFADSISAQCYLLTQFCFTAKPIVHWHRMLQTQGIRLPIHLGVPGVTTIGNLFRYAQLCGIGNSVRFLRYSQHGLHQFLELSTPELLLSNIVRARAQGELSLLKCLHFYPLGGFEATVRWIHQFQQSDDAEKTP</sequence>
<dbReference type="STRING" id="246195.DNO_1022"/>
<dbReference type="HOGENOM" id="CLU_081788_0_0_6"/>
<dbReference type="PANTHER" id="PTHR45754">
    <property type="entry name" value="METHYLENETETRAHYDROFOLATE REDUCTASE"/>
    <property type="match status" value="1"/>
</dbReference>
<dbReference type="GO" id="GO:0005829">
    <property type="term" value="C:cytosol"/>
    <property type="evidence" value="ECO:0007669"/>
    <property type="project" value="TreeGrafter"/>
</dbReference>
<reference evidence="10 11" key="1">
    <citation type="journal article" date="2007" name="Nat. Biotechnol.">
        <title>Genome sequence and identification of candidate vaccine antigens from the animal pathogen Dichelobacter nodosus.</title>
        <authorList>
            <person name="Myers G.S."/>
            <person name="Parker D."/>
            <person name="Al-Hasani K."/>
            <person name="Kennan R.M."/>
            <person name="Seemann T."/>
            <person name="Ren Q."/>
            <person name="Badger J.H."/>
            <person name="Selengut J.D."/>
            <person name="Deboy R.T."/>
            <person name="Tettelin H."/>
            <person name="Boyce J.D."/>
            <person name="McCarl V.P."/>
            <person name="Han X."/>
            <person name="Nelson W.C."/>
            <person name="Madupu R."/>
            <person name="Mohamoud Y."/>
            <person name="Holley T."/>
            <person name="Fedorova N."/>
            <person name="Khouri H."/>
            <person name="Bottomley S.P."/>
            <person name="Whittington R.J."/>
            <person name="Adler B."/>
            <person name="Songer J.G."/>
            <person name="Rood J.I."/>
            <person name="Paulsen I.T."/>
        </authorList>
    </citation>
    <scope>NUCLEOTIDE SEQUENCE [LARGE SCALE GENOMIC DNA]</scope>
    <source>
        <strain evidence="10 11">VCS1703A</strain>
    </source>
</reference>
<evidence type="ECO:0000256" key="6">
    <source>
        <dbReference type="ARBA" id="ARBA00023002"/>
    </source>
</evidence>
<name>A5EXW9_DICNV</name>
<protein>
    <recommendedName>
        <fullName evidence="9">Methylenetetrahydrofolate reductase</fullName>
    </recommendedName>
</protein>
<evidence type="ECO:0000256" key="5">
    <source>
        <dbReference type="ARBA" id="ARBA00022827"/>
    </source>
</evidence>
<dbReference type="InterPro" id="IPR003171">
    <property type="entry name" value="Mehydrof_redctse-like"/>
</dbReference>
<proteinExistence type="inferred from homology"/>
<accession>A5EXW9</accession>
<dbReference type="eggNOG" id="COG0685">
    <property type="taxonomic scope" value="Bacteria"/>
</dbReference>
<evidence type="ECO:0000256" key="4">
    <source>
        <dbReference type="ARBA" id="ARBA00022630"/>
    </source>
</evidence>
<evidence type="ECO:0000256" key="8">
    <source>
        <dbReference type="ARBA" id="ARBA00048628"/>
    </source>
</evidence>
<dbReference type="GO" id="GO:0071949">
    <property type="term" value="F:FAD binding"/>
    <property type="evidence" value="ECO:0007669"/>
    <property type="project" value="TreeGrafter"/>
</dbReference>
<evidence type="ECO:0000256" key="3">
    <source>
        <dbReference type="ARBA" id="ARBA00006743"/>
    </source>
</evidence>
<dbReference type="UniPathway" id="UPA00193"/>
<evidence type="ECO:0000256" key="2">
    <source>
        <dbReference type="ARBA" id="ARBA00004777"/>
    </source>
</evidence>
<dbReference type="Gene3D" id="3.20.20.220">
    <property type="match status" value="1"/>
</dbReference>
<dbReference type="Pfam" id="PF02219">
    <property type="entry name" value="MTHFR"/>
    <property type="match status" value="1"/>
</dbReference>